<proteinExistence type="inferred from homology"/>
<name>A0A4S8KMH3_DENBC</name>
<evidence type="ECO:0000256" key="2">
    <source>
        <dbReference type="ARBA" id="ARBA00022448"/>
    </source>
</evidence>
<evidence type="ECO:0000256" key="1">
    <source>
        <dbReference type="ARBA" id="ARBA00005417"/>
    </source>
</evidence>
<dbReference type="AlphaFoldDB" id="A0A4S8KMH3"/>
<dbReference type="Proteomes" id="UP000297245">
    <property type="component" value="Unassembled WGS sequence"/>
</dbReference>
<dbReference type="OrthoDB" id="10255969at2759"/>
<gene>
    <name evidence="3" type="ORF">K435DRAFT_133063</name>
</gene>
<evidence type="ECO:0000313" key="4">
    <source>
        <dbReference type="Proteomes" id="UP000297245"/>
    </source>
</evidence>
<dbReference type="EMBL" id="ML180723">
    <property type="protein sequence ID" value="THU76760.1"/>
    <property type="molecule type" value="Genomic_DNA"/>
</dbReference>
<organism evidence="3 4">
    <name type="scientific">Dendrothele bispora (strain CBS 962.96)</name>
    <dbReference type="NCBI Taxonomy" id="1314807"/>
    <lineage>
        <taxon>Eukaryota</taxon>
        <taxon>Fungi</taxon>
        <taxon>Dikarya</taxon>
        <taxon>Basidiomycota</taxon>
        <taxon>Agaricomycotina</taxon>
        <taxon>Agaricomycetes</taxon>
        <taxon>Agaricomycetidae</taxon>
        <taxon>Agaricales</taxon>
        <taxon>Agaricales incertae sedis</taxon>
        <taxon>Dendrothele</taxon>
    </lineage>
</organism>
<keyword evidence="4" id="KW-1185">Reference proteome</keyword>
<accession>A0A4S8KMH3</accession>
<protein>
    <submittedName>
        <fullName evidence="3">Uncharacterized protein</fullName>
    </submittedName>
</protein>
<dbReference type="Gene3D" id="3.40.50.300">
    <property type="entry name" value="P-loop containing nucleotide triphosphate hydrolases"/>
    <property type="match status" value="1"/>
</dbReference>
<dbReference type="PANTHER" id="PTHR43117:SF4">
    <property type="entry name" value="OSMOPROTECTANT IMPORT ATP-BINDING PROTEIN OSMV"/>
    <property type="match status" value="1"/>
</dbReference>
<reference evidence="3 4" key="1">
    <citation type="journal article" date="2019" name="Nat. Ecol. Evol.">
        <title>Megaphylogeny resolves global patterns of mushroom evolution.</title>
        <authorList>
            <person name="Varga T."/>
            <person name="Krizsan K."/>
            <person name="Foldi C."/>
            <person name="Dima B."/>
            <person name="Sanchez-Garcia M."/>
            <person name="Sanchez-Ramirez S."/>
            <person name="Szollosi G.J."/>
            <person name="Szarkandi J.G."/>
            <person name="Papp V."/>
            <person name="Albert L."/>
            <person name="Andreopoulos W."/>
            <person name="Angelini C."/>
            <person name="Antonin V."/>
            <person name="Barry K.W."/>
            <person name="Bougher N.L."/>
            <person name="Buchanan P."/>
            <person name="Buyck B."/>
            <person name="Bense V."/>
            <person name="Catcheside P."/>
            <person name="Chovatia M."/>
            <person name="Cooper J."/>
            <person name="Damon W."/>
            <person name="Desjardin D."/>
            <person name="Finy P."/>
            <person name="Geml J."/>
            <person name="Haridas S."/>
            <person name="Hughes K."/>
            <person name="Justo A."/>
            <person name="Karasinski D."/>
            <person name="Kautmanova I."/>
            <person name="Kiss B."/>
            <person name="Kocsube S."/>
            <person name="Kotiranta H."/>
            <person name="LaButti K.M."/>
            <person name="Lechner B.E."/>
            <person name="Liimatainen K."/>
            <person name="Lipzen A."/>
            <person name="Lukacs Z."/>
            <person name="Mihaltcheva S."/>
            <person name="Morgado L.N."/>
            <person name="Niskanen T."/>
            <person name="Noordeloos M.E."/>
            <person name="Ohm R.A."/>
            <person name="Ortiz-Santana B."/>
            <person name="Ovrebo C."/>
            <person name="Racz N."/>
            <person name="Riley R."/>
            <person name="Savchenko A."/>
            <person name="Shiryaev A."/>
            <person name="Soop K."/>
            <person name="Spirin V."/>
            <person name="Szebenyi C."/>
            <person name="Tomsovsky M."/>
            <person name="Tulloss R.E."/>
            <person name="Uehling J."/>
            <person name="Grigoriev I.V."/>
            <person name="Vagvolgyi C."/>
            <person name="Papp T."/>
            <person name="Martin F.M."/>
            <person name="Miettinen O."/>
            <person name="Hibbett D.S."/>
            <person name="Nagy L.G."/>
        </authorList>
    </citation>
    <scope>NUCLEOTIDE SEQUENCE [LARGE SCALE GENOMIC DNA]</scope>
    <source>
        <strain evidence="3 4">CBS 962.96</strain>
    </source>
</reference>
<dbReference type="PANTHER" id="PTHR43117">
    <property type="entry name" value="OSMOPROTECTANT IMPORT ATP-BINDING PROTEIN OSMV"/>
    <property type="match status" value="1"/>
</dbReference>
<dbReference type="InterPro" id="IPR027417">
    <property type="entry name" value="P-loop_NTPase"/>
</dbReference>
<evidence type="ECO:0000313" key="3">
    <source>
        <dbReference type="EMBL" id="THU76760.1"/>
    </source>
</evidence>
<sequence>MPYEDDSTVEEERPILLSEKERRVFDELVGKMGLESFLDLPMIALSNGQTRRARILKAIMTNQSQSCYFSTSLSAKIVGRSAFFTSGSKASSDHGPYIRTQDTIPDWITHVALVKGNRNADLFNSQRSVSQTTQTGDIVVDLQNVKVQYQERKVLNNLNWQIRQGERWHLQGLLKMV</sequence>
<comment type="similarity">
    <text evidence="1">Belongs to the ABC transporter superfamily.</text>
</comment>
<keyword evidence="2" id="KW-0813">Transport</keyword>